<feature type="binding site" evidence="8">
    <location>
        <position position="307"/>
    </location>
    <ligand>
        <name>FAD</name>
        <dbReference type="ChEBI" id="CHEBI:57692"/>
    </ligand>
</feature>
<accession>A0A545U1F7</accession>
<evidence type="ECO:0000313" key="14">
    <source>
        <dbReference type="Proteomes" id="UP000315252"/>
    </source>
</evidence>
<feature type="binding site" evidence="8">
    <location>
        <position position="53"/>
    </location>
    <ligand>
        <name>FAD</name>
        <dbReference type="ChEBI" id="CHEBI:57692"/>
    </ligand>
</feature>
<feature type="disulfide bond" description="Redox-active" evidence="9">
    <location>
        <begin position="44"/>
        <end position="49"/>
    </location>
</feature>
<evidence type="ECO:0000259" key="12">
    <source>
        <dbReference type="Pfam" id="PF07992"/>
    </source>
</evidence>
<evidence type="ECO:0000256" key="1">
    <source>
        <dbReference type="ARBA" id="ARBA00007532"/>
    </source>
</evidence>
<dbReference type="SUPFAM" id="SSF51905">
    <property type="entry name" value="FAD/NAD(P)-binding domain"/>
    <property type="match status" value="1"/>
</dbReference>
<evidence type="ECO:0000259" key="11">
    <source>
        <dbReference type="Pfam" id="PF02852"/>
    </source>
</evidence>
<dbReference type="FunFam" id="3.30.390.30:FF:000001">
    <property type="entry name" value="Dihydrolipoyl dehydrogenase"/>
    <property type="match status" value="1"/>
</dbReference>
<dbReference type="Gene3D" id="3.50.50.60">
    <property type="entry name" value="FAD/NAD(P)-binding domain"/>
    <property type="match status" value="2"/>
</dbReference>
<dbReference type="InterPro" id="IPR023753">
    <property type="entry name" value="FAD/NAD-binding_dom"/>
</dbReference>
<dbReference type="InterPro" id="IPR016156">
    <property type="entry name" value="FAD/NAD-linked_Rdtase_dimer_sf"/>
</dbReference>
<evidence type="ECO:0000256" key="8">
    <source>
        <dbReference type="PIRSR" id="PIRSR000350-3"/>
    </source>
</evidence>
<feature type="binding site" evidence="8">
    <location>
        <begin position="141"/>
        <end position="143"/>
    </location>
    <ligand>
        <name>FAD</name>
        <dbReference type="ChEBI" id="CHEBI:57692"/>
    </ligand>
</feature>
<feature type="domain" description="Pyridine nucleotide-disulphide oxidoreductase dimerisation" evidence="11">
    <location>
        <begin position="342"/>
        <end position="448"/>
    </location>
</feature>
<dbReference type="PRINTS" id="PR00368">
    <property type="entry name" value="FADPNR"/>
</dbReference>
<feature type="binding site" evidence="8">
    <location>
        <position position="201"/>
    </location>
    <ligand>
        <name>NAD(+)</name>
        <dbReference type="ChEBI" id="CHEBI:57540"/>
    </ligand>
</feature>
<dbReference type="Pfam" id="PF07992">
    <property type="entry name" value="Pyr_redox_2"/>
    <property type="match status" value="1"/>
</dbReference>
<evidence type="ECO:0000313" key="13">
    <source>
        <dbReference type="EMBL" id="TQV83243.1"/>
    </source>
</evidence>
<dbReference type="InterPro" id="IPR004099">
    <property type="entry name" value="Pyr_nucl-diS_OxRdtase_dimer"/>
</dbReference>
<dbReference type="PROSITE" id="PS00076">
    <property type="entry name" value="PYRIDINE_REDOX_1"/>
    <property type="match status" value="1"/>
</dbReference>
<dbReference type="Gene3D" id="3.30.390.30">
    <property type="match status" value="1"/>
</dbReference>
<comment type="similarity">
    <text evidence="1 10">Belongs to the class-I pyridine nucleotide-disulfide oxidoreductase family.</text>
</comment>
<feature type="binding site" evidence="8">
    <location>
        <position position="267"/>
    </location>
    <ligand>
        <name>NAD(+)</name>
        <dbReference type="ChEBI" id="CHEBI:57540"/>
    </ligand>
</feature>
<dbReference type="Proteomes" id="UP000315252">
    <property type="component" value="Unassembled WGS sequence"/>
</dbReference>
<dbReference type="EMBL" id="VHSH01000001">
    <property type="protein sequence ID" value="TQV83243.1"/>
    <property type="molecule type" value="Genomic_DNA"/>
</dbReference>
<keyword evidence="8" id="KW-0520">NAD</keyword>
<gene>
    <name evidence="13" type="ORF">FKG95_01175</name>
</gene>
<dbReference type="InterPro" id="IPR036188">
    <property type="entry name" value="FAD/NAD-bd_sf"/>
</dbReference>
<keyword evidence="4" id="KW-0521">NADP</keyword>
<evidence type="ECO:0000256" key="6">
    <source>
        <dbReference type="ARBA" id="ARBA00023157"/>
    </source>
</evidence>
<dbReference type="InterPro" id="IPR012999">
    <property type="entry name" value="Pyr_OxRdtase_I_AS"/>
</dbReference>
<evidence type="ECO:0000256" key="4">
    <source>
        <dbReference type="ARBA" id="ARBA00022857"/>
    </source>
</evidence>
<dbReference type="PIRSF" id="PIRSF000350">
    <property type="entry name" value="Mercury_reductase_MerA"/>
    <property type="match status" value="1"/>
</dbReference>
<proteinExistence type="inferred from homology"/>
<evidence type="ECO:0000256" key="5">
    <source>
        <dbReference type="ARBA" id="ARBA00023002"/>
    </source>
</evidence>
<keyword evidence="6" id="KW-1015">Disulfide bond</keyword>
<sequence>MSQTLNADLCIIGGGSGGLSVAAGAAQMGAEVVLIEKAKMGGDCLNYGCVPSKSIIAAGHAADAMRRGGRFGIKSMEPEVDFPAVRDHIRSVIAAIEPHDSVERFEGLGVKVLKDAAVFTGPREVKAGDINVRAKRFVIATGSSAAVPPIPGIQDVPFLTNETVFELAERPEHLIVIGGGPIGSELAQAHRRLGARVTLLEMFRVLGKDDPEVTEFARKRLSEDGVTIREGIKIASVSAAGGHVAVEIEEEGQKETVTGSHILVAAGRSANVEGLGLEAAGVTYSPKGIDVDARLRTSNKRIFAIGDVAGGLQFTHVAGYHAGIVIRNALFRLPAKASHDFVPWVTFTDPEIAHVGLTEAQARESLGDDVKVLRWSFEENDRAQAERETEGLIKVVVGKRGKILGASIGGPRAGELLQPWVLALSQGLKIGAMANAIAPYPTLSEVGKRVAGSYYTDALFGERTRKIVRFLLKFG</sequence>
<dbReference type="GO" id="GO:0003955">
    <property type="term" value="F:NAD(P)H dehydrogenase (quinone) activity"/>
    <property type="evidence" value="ECO:0007669"/>
    <property type="project" value="TreeGrafter"/>
</dbReference>
<keyword evidence="14" id="KW-1185">Reference proteome</keyword>
<dbReference type="RefSeq" id="WP_142894342.1">
    <property type="nucleotide sequence ID" value="NZ_ML660052.1"/>
</dbReference>
<comment type="caution">
    <text evidence="13">The sequence shown here is derived from an EMBL/GenBank/DDBJ whole genome shotgun (WGS) entry which is preliminary data.</text>
</comment>
<evidence type="ECO:0000256" key="7">
    <source>
        <dbReference type="ARBA" id="ARBA00023284"/>
    </source>
</evidence>
<keyword evidence="5 10" id="KW-0560">Oxidoreductase</keyword>
<dbReference type="GO" id="GO:0050660">
    <property type="term" value="F:flavin adenine dinucleotide binding"/>
    <property type="evidence" value="ECO:0007669"/>
    <property type="project" value="TreeGrafter"/>
</dbReference>
<evidence type="ECO:0000256" key="3">
    <source>
        <dbReference type="ARBA" id="ARBA00022827"/>
    </source>
</evidence>
<organism evidence="13 14">
    <name type="scientific">Denitrobaculum tricleocarpae</name>
    <dbReference type="NCBI Taxonomy" id="2591009"/>
    <lineage>
        <taxon>Bacteria</taxon>
        <taxon>Pseudomonadati</taxon>
        <taxon>Pseudomonadota</taxon>
        <taxon>Alphaproteobacteria</taxon>
        <taxon>Rhodospirillales</taxon>
        <taxon>Rhodospirillaceae</taxon>
        <taxon>Denitrobaculum</taxon>
    </lineage>
</organism>
<dbReference type="AlphaFoldDB" id="A0A545U1F7"/>
<keyword evidence="7 10" id="KW-0676">Redox-active center</keyword>
<dbReference type="PRINTS" id="PR00411">
    <property type="entry name" value="PNDRDTASEI"/>
</dbReference>
<dbReference type="PANTHER" id="PTHR43014">
    <property type="entry name" value="MERCURIC REDUCTASE"/>
    <property type="match status" value="1"/>
</dbReference>
<protein>
    <submittedName>
        <fullName evidence="13">Dihydrolipoamide dehydrogenase</fullName>
    </submittedName>
</protein>
<dbReference type="InterPro" id="IPR001100">
    <property type="entry name" value="Pyr_nuc-diS_OxRdtase"/>
</dbReference>
<dbReference type="OrthoDB" id="9764616at2"/>
<dbReference type="SUPFAM" id="SSF55424">
    <property type="entry name" value="FAD/NAD-linked reductases, dimerisation (C-terminal) domain"/>
    <property type="match status" value="1"/>
</dbReference>
<keyword evidence="2 10" id="KW-0285">Flavoprotein</keyword>
<feature type="domain" description="FAD/NAD(P)-binding" evidence="12">
    <location>
        <begin position="8"/>
        <end position="321"/>
    </location>
</feature>
<keyword evidence="3 8" id="KW-0274">FAD</keyword>
<evidence type="ECO:0000256" key="2">
    <source>
        <dbReference type="ARBA" id="ARBA00022630"/>
    </source>
</evidence>
<reference evidence="13 14" key="1">
    <citation type="submission" date="2019-06" db="EMBL/GenBank/DDBJ databases">
        <title>Whole genome sequence for Rhodospirillaceae sp. R148.</title>
        <authorList>
            <person name="Wang G."/>
        </authorList>
    </citation>
    <scope>NUCLEOTIDE SEQUENCE [LARGE SCALE GENOMIC DNA]</scope>
    <source>
        <strain evidence="13 14">R148</strain>
    </source>
</reference>
<dbReference type="Pfam" id="PF02852">
    <property type="entry name" value="Pyr_redox_dim"/>
    <property type="match status" value="1"/>
</dbReference>
<name>A0A545U1F7_9PROT</name>
<evidence type="ECO:0000256" key="10">
    <source>
        <dbReference type="RuleBase" id="RU003691"/>
    </source>
</evidence>
<dbReference type="GO" id="GO:0016668">
    <property type="term" value="F:oxidoreductase activity, acting on a sulfur group of donors, NAD(P) as acceptor"/>
    <property type="evidence" value="ECO:0007669"/>
    <property type="project" value="InterPro"/>
</dbReference>
<comment type="cofactor">
    <cofactor evidence="8">
        <name>FAD</name>
        <dbReference type="ChEBI" id="CHEBI:57692"/>
    </cofactor>
    <text evidence="8">Binds 1 FAD per subunit.</text>
</comment>
<dbReference type="PANTHER" id="PTHR43014:SF2">
    <property type="entry name" value="MERCURIC REDUCTASE"/>
    <property type="match status" value="1"/>
</dbReference>
<feature type="binding site" evidence="8">
    <location>
        <begin position="178"/>
        <end position="185"/>
    </location>
    <ligand>
        <name>NAD(+)</name>
        <dbReference type="ChEBI" id="CHEBI:57540"/>
    </ligand>
</feature>
<evidence type="ECO:0000256" key="9">
    <source>
        <dbReference type="PIRSR" id="PIRSR000350-4"/>
    </source>
</evidence>
<keyword evidence="8" id="KW-0547">Nucleotide-binding</keyword>